<dbReference type="SUPFAM" id="SSF48208">
    <property type="entry name" value="Six-hairpin glycosidases"/>
    <property type="match status" value="1"/>
</dbReference>
<dbReference type="GO" id="GO:0004555">
    <property type="term" value="F:alpha,alpha-trehalase activity"/>
    <property type="evidence" value="ECO:0007669"/>
    <property type="project" value="InterPro"/>
</dbReference>
<dbReference type="Gene3D" id="1.50.10.10">
    <property type="match status" value="1"/>
</dbReference>
<dbReference type="InterPro" id="IPR001661">
    <property type="entry name" value="Glyco_hydro_37"/>
</dbReference>
<reference evidence="2" key="1">
    <citation type="journal article" date="2020" name="mSystems">
        <title>Genome- and Community-Level Interaction Insights into Carbon Utilization and Element Cycling Functions of Hydrothermarchaeota in Hydrothermal Sediment.</title>
        <authorList>
            <person name="Zhou Z."/>
            <person name="Liu Y."/>
            <person name="Xu W."/>
            <person name="Pan J."/>
            <person name="Luo Z.H."/>
            <person name="Li M."/>
        </authorList>
    </citation>
    <scope>NUCLEOTIDE SEQUENCE [LARGE SCALE GENOMIC DNA]</scope>
    <source>
        <strain evidence="2">HyVt-80</strain>
    </source>
</reference>
<feature type="non-terminal residue" evidence="2">
    <location>
        <position position="1"/>
    </location>
</feature>
<accession>A0A7C5DVB1</accession>
<name>A0A7C5DVB1_9BACT</name>
<proteinExistence type="predicted"/>
<evidence type="ECO:0000259" key="1">
    <source>
        <dbReference type="Pfam" id="PF22422"/>
    </source>
</evidence>
<dbReference type="Proteomes" id="UP000886129">
    <property type="component" value="Unassembled WGS sequence"/>
</dbReference>
<dbReference type="InterPro" id="IPR012341">
    <property type="entry name" value="6hp_glycosidase-like_sf"/>
</dbReference>
<dbReference type="PANTHER" id="PTHR23403">
    <property type="entry name" value="TREHALASE"/>
    <property type="match status" value="1"/>
</dbReference>
<dbReference type="EMBL" id="DRTH01000164">
    <property type="protein sequence ID" value="HHF08664.1"/>
    <property type="molecule type" value="Genomic_DNA"/>
</dbReference>
<dbReference type="GO" id="GO:0005993">
    <property type="term" value="P:trehalose catabolic process"/>
    <property type="evidence" value="ECO:0007669"/>
    <property type="project" value="TreeGrafter"/>
</dbReference>
<feature type="domain" description="Mannosylglycerate hydrolase MGH1-like glycoside hydrolase" evidence="1">
    <location>
        <begin position="80"/>
        <end position="416"/>
    </location>
</feature>
<dbReference type="AlphaFoldDB" id="A0A7C5DVB1"/>
<dbReference type="InterPro" id="IPR054491">
    <property type="entry name" value="MGH1-like_GH"/>
</dbReference>
<organism evidence="2">
    <name type="scientific">Kosmotoga arenicorallina</name>
    <dbReference type="NCBI Taxonomy" id="688066"/>
    <lineage>
        <taxon>Bacteria</taxon>
        <taxon>Thermotogati</taxon>
        <taxon>Thermotogota</taxon>
        <taxon>Thermotogae</taxon>
        <taxon>Kosmotogales</taxon>
        <taxon>Kosmotogaceae</taxon>
        <taxon>Kosmotoga</taxon>
    </lineage>
</organism>
<sequence length="490" mass="58051">SAVRLLLKENIVELSNKHWAKYFSELPYFECSDPYLDRYYWYRWYGLKLFTIDVEEGNLHYPAIAEGPDYFRVFITYSAQCHILETRWMRNDSIARGSLMNFIRNQRDNGAFVGHIYVNTIQKNGFYHADWGRVVKELHATHPDLAFLKSIYQGLVKYVEYFKAYRDPENSGLYDVLDQFETGQEFMSRYLAVDEMADRYDWINNIRLKGVDATVYIYNLKKTLAWIADKLGEKDDKEKWLESADKTKRAVLHYMWDPEDEMFYDVNPKDFTRTKVKAAVCFYPYLTDIVDDSHIPGLKKHLLDEREFWTTYPVASTSVDDPYFDAYAQWKGKRHNCPWNGRVWPMTNSHIADVLGISARKFNDACLKEKTVEFIEKFIKMMFYDGDVDRPNCYEHYNPFNGKASVYRGVDDYQHSWVVDLYFKYIIGLIPDDDRLVIDPFPFDLNYNIENLRIKGKEISISWNGSKYLVRIDGELFYEGAERIPLTIEL</sequence>
<gene>
    <name evidence="2" type="ORF">ENL26_02690</name>
</gene>
<protein>
    <recommendedName>
        <fullName evidence="1">Mannosylglycerate hydrolase MGH1-like glycoside hydrolase domain-containing protein</fullName>
    </recommendedName>
</protein>
<dbReference type="PANTHER" id="PTHR23403:SF1">
    <property type="entry name" value="TREHALASE"/>
    <property type="match status" value="1"/>
</dbReference>
<dbReference type="Pfam" id="PF22422">
    <property type="entry name" value="MGH1-like_GH"/>
    <property type="match status" value="1"/>
</dbReference>
<dbReference type="InterPro" id="IPR008928">
    <property type="entry name" value="6-hairpin_glycosidase_sf"/>
</dbReference>
<evidence type="ECO:0000313" key="2">
    <source>
        <dbReference type="EMBL" id="HHF08664.1"/>
    </source>
</evidence>
<comment type="caution">
    <text evidence="2">The sequence shown here is derived from an EMBL/GenBank/DDBJ whole genome shotgun (WGS) entry which is preliminary data.</text>
</comment>